<evidence type="ECO:0000256" key="2">
    <source>
        <dbReference type="RuleBase" id="RU363072"/>
    </source>
</evidence>
<proteinExistence type="inferred from homology"/>
<keyword evidence="4" id="KW-1185">Reference proteome</keyword>
<dbReference type="InterPro" id="IPR038673">
    <property type="entry name" value="OprB_sf"/>
</dbReference>
<protein>
    <submittedName>
        <fullName evidence="3">Porin B precursur</fullName>
    </submittedName>
</protein>
<name>A0A094YI66_9PROT</name>
<comment type="caution">
    <text evidence="3">The sequence shown here is derived from an EMBL/GenBank/DDBJ whole genome shotgun (WGS) entry which is preliminary data.</text>
</comment>
<dbReference type="PANTHER" id="PTHR37944:SF1">
    <property type="entry name" value="PORIN B"/>
    <property type="match status" value="1"/>
</dbReference>
<dbReference type="EMBL" id="JOKM01000104">
    <property type="protein sequence ID" value="KGB21032.1"/>
    <property type="molecule type" value="Genomic_DNA"/>
</dbReference>
<dbReference type="Gene3D" id="2.40.160.180">
    <property type="entry name" value="Carbohydrate-selective porin OprB"/>
    <property type="match status" value="1"/>
</dbReference>
<dbReference type="GeneID" id="89479718"/>
<accession>A0A094YI66</accession>
<dbReference type="GO" id="GO:0015288">
    <property type="term" value="F:porin activity"/>
    <property type="evidence" value="ECO:0007669"/>
    <property type="project" value="InterPro"/>
</dbReference>
<dbReference type="InterPro" id="IPR052932">
    <property type="entry name" value="OprB_Porin"/>
</dbReference>
<dbReference type="STRING" id="104102.AtDm6_3192"/>
<dbReference type="PANTHER" id="PTHR37944">
    <property type="entry name" value="PORIN B"/>
    <property type="match status" value="1"/>
</dbReference>
<evidence type="ECO:0000313" key="4">
    <source>
        <dbReference type="Proteomes" id="UP000029448"/>
    </source>
</evidence>
<gene>
    <name evidence="3" type="ORF">AtDm6_3192</name>
</gene>
<dbReference type="Proteomes" id="UP000029448">
    <property type="component" value="Unassembled WGS sequence"/>
</dbReference>
<organism evidence="3 4">
    <name type="scientific">Acetobacter tropicalis</name>
    <dbReference type="NCBI Taxonomy" id="104102"/>
    <lineage>
        <taxon>Bacteria</taxon>
        <taxon>Pseudomonadati</taxon>
        <taxon>Pseudomonadota</taxon>
        <taxon>Alphaproteobacteria</taxon>
        <taxon>Acetobacterales</taxon>
        <taxon>Acetobacteraceae</taxon>
        <taxon>Acetobacter</taxon>
    </lineage>
</organism>
<dbReference type="RefSeq" id="WP_231551892.1">
    <property type="nucleotide sequence ID" value="NZ_JACAOJ010000012.1"/>
</dbReference>
<sequence>MWEISRTVSAVACLALIPAASEARTRRPELSECFGVAMTPWDPDVICVSNPDVVEEELSNNEDDFFFYDDHHNIIRRPSRVSRVLRSTPRPLSPNWLHQDTMTGDWGGLRTRLARRGILFQGHYVQDTAGNPVGGKAQAVRYAHEFAGGLDIDFRKWIGYDIGILHFLVTQRSGLGLHMVMPALSSVQEIYGTGQTVRLTRLSLEHKFTNYVNTELGWVNTENDFAQSTTHWGMSIYCQFQSNAICGMPQSLAFNSGYGYYPSAHPGAYIKLYPTGKDDFLASFGVYNVDNTIANSHNGWKMWLHNTVGTYFPVQLGWKHGGTDLAGAYPGNIRIGGYWETTKVKTVTQKITMFAPAGTVYQNWPSESIKGRYGAWFEGDQMIERDQSDHKRGVVAFGSFVWGDTQTSPFPYFATWGFIRKGTFPNRPDDTVSIGGKLMVVSSKIARYARYLNSTGQNISTPTFEHSFEVNYGWRPAPWLLVRPGVQYVWRPGGTRRYPNATVLDFETAIIF</sequence>
<dbReference type="InterPro" id="IPR007049">
    <property type="entry name" value="Carb-sel_porin_OprB"/>
</dbReference>
<dbReference type="AlphaFoldDB" id="A0A094YI66"/>
<dbReference type="GO" id="GO:0008643">
    <property type="term" value="P:carbohydrate transport"/>
    <property type="evidence" value="ECO:0007669"/>
    <property type="project" value="InterPro"/>
</dbReference>
<evidence type="ECO:0000256" key="1">
    <source>
        <dbReference type="ARBA" id="ARBA00008769"/>
    </source>
</evidence>
<dbReference type="Pfam" id="PF04966">
    <property type="entry name" value="OprB"/>
    <property type="match status" value="1"/>
</dbReference>
<dbReference type="GO" id="GO:0016020">
    <property type="term" value="C:membrane"/>
    <property type="evidence" value="ECO:0007669"/>
    <property type="project" value="InterPro"/>
</dbReference>
<reference evidence="3 4" key="1">
    <citation type="submission" date="2014-06" db="EMBL/GenBank/DDBJ databases">
        <title>Functional and comparative genomic analyses of the Drosophila gut microbiota identify candidate symbiosis factors.</title>
        <authorList>
            <person name="Newell P.D."/>
            <person name="Chaston J.M."/>
            <person name="Douglas A.E."/>
        </authorList>
    </citation>
    <scope>NUCLEOTIDE SEQUENCE [LARGE SCALE GENOMIC DNA]</scope>
    <source>
        <strain evidence="3 4">DmCS_006</strain>
    </source>
</reference>
<evidence type="ECO:0000313" key="3">
    <source>
        <dbReference type="EMBL" id="KGB21032.1"/>
    </source>
</evidence>
<comment type="similarity">
    <text evidence="1 2">Belongs to the OprB family.</text>
</comment>
<dbReference type="PATRIC" id="fig|104102.7.peg.3146"/>